<dbReference type="Proteomes" id="UP000654482">
    <property type="component" value="Unassembled WGS sequence"/>
</dbReference>
<gene>
    <name evidence="3" type="ORF">IQ249_11175</name>
</gene>
<dbReference type="InterPro" id="IPR008638">
    <property type="entry name" value="FhaB/CdiA-like_TPS"/>
</dbReference>
<dbReference type="Gene3D" id="2.160.20.10">
    <property type="entry name" value="Single-stranded right-handed beta-helix, Pectin lyase-like"/>
    <property type="match status" value="2"/>
</dbReference>
<dbReference type="SMART" id="SM00912">
    <property type="entry name" value="Haemagg_act"/>
    <property type="match status" value="1"/>
</dbReference>
<dbReference type="NCBIfam" id="TIGR01901">
    <property type="entry name" value="adhes_NPXG"/>
    <property type="match status" value="1"/>
</dbReference>
<feature type="domain" description="Filamentous haemagglutinin FhaB/tRNA nuclease CdiA-like TPS" evidence="2">
    <location>
        <begin position="26"/>
        <end position="139"/>
    </location>
</feature>
<organism evidence="3 4">
    <name type="scientific">Lusitaniella coriacea LEGE 07157</name>
    <dbReference type="NCBI Taxonomy" id="945747"/>
    <lineage>
        <taxon>Bacteria</taxon>
        <taxon>Bacillati</taxon>
        <taxon>Cyanobacteriota</taxon>
        <taxon>Cyanophyceae</taxon>
        <taxon>Spirulinales</taxon>
        <taxon>Lusitaniellaceae</taxon>
        <taxon>Lusitaniella</taxon>
    </lineage>
</organism>
<dbReference type="AlphaFoldDB" id="A0A8J7DWJ3"/>
<dbReference type="InterPro" id="IPR012334">
    <property type="entry name" value="Pectin_lyas_fold"/>
</dbReference>
<dbReference type="RefSeq" id="WP_194029553.1">
    <property type="nucleotide sequence ID" value="NZ_JADEWZ010000014.1"/>
</dbReference>
<dbReference type="SUPFAM" id="SSF51126">
    <property type="entry name" value="Pectin lyase-like"/>
    <property type="match status" value="2"/>
</dbReference>
<sequence>MHLSSLRYLSVIFLCLVSASARAQIAPDGTLRNNSTVNFAGAQWNITGGENLGNNLFHSFSTFNVGTGETAFFDNATNLQNIIARVTGGTSSTIDGLIRANGAANLFLINPSGIIFGANAQLNIGGSFFASTADSAVFSDGSSFSATNPQAPSLLAVNVPMGLQMGSNPGNIAVNAQNLQVLPGRTLGFVGGNLQLNNAQVRASQGRIELGSVAANSLVRLTPNNANIAAIYEGVSNFEDIQLSNTTVDASGLGGGTIQVQGRNVAIGNNSQVLSRTVGTQAGGDILLRGSESIAITETDPSRFTAVSSNTLGSGAGGNVTVETAKFFLQGTALLSTSTFGSGAGGDLTVRATESAVISGNPQLLQQVLMNALAGQLNPNTRVGGLLSVVAGTAPGGDITIETGSLNFQNGAIAFASTFSQAPSGNINFRATGAIEIVGAAVASGTRMGSQGAGGDINISANQLTLRDGGALSAAAQGDGRGGDVRIETTDFVNISRTQPRVFIPTGIVNNTIGRGGGGDIWIATGRLMVRNGIVSATSGGITPTGFVSSGGLGGNITIDARESIEVTGNDAIGFTGASGGVLPSGFNTATFTQFPAGNLTLRTSQLTLDDGASLDVRSLGSGNAGTLDVTANSIVLDRGSSFNASTISGAGGNINLNANLLLLRRRSNIATDAGDTDGGNIFIDANNIVAVLTEDSDISANSRNSRGGNITINVSGGIFGLRFQPQDTPFSDITATGRNSALSGTVTINTLEVNPTEGLEKLAQDIADPSNQIATGCAAYAQSRLTVLGRGGLPEDPTTTIRGETVWRDMQAFSSDATSAEGSVSTQEIEASHPLIEATSWRVNKFGNVELVAALPKKESEQNTPNCRDLSRRD</sequence>
<evidence type="ECO:0000313" key="3">
    <source>
        <dbReference type="EMBL" id="MBE9116461.1"/>
    </source>
</evidence>
<dbReference type="EMBL" id="JADEWZ010000014">
    <property type="protein sequence ID" value="MBE9116461.1"/>
    <property type="molecule type" value="Genomic_DNA"/>
</dbReference>
<feature type="chain" id="PRO_5035170097" evidence="1">
    <location>
        <begin position="24"/>
        <end position="875"/>
    </location>
</feature>
<name>A0A8J7DWJ3_9CYAN</name>
<feature type="signal peptide" evidence="1">
    <location>
        <begin position="1"/>
        <end position="23"/>
    </location>
</feature>
<dbReference type="InterPro" id="IPR011050">
    <property type="entry name" value="Pectin_lyase_fold/virulence"/>
</dbReference>
<protein>
    <submittedName>
        <fullName evidence="3">Filamentous hemagglutinin N-terminal domain-containing protein</fullName>
    </submittedName>
</protein>
<evidence type="ECO:0000259" key="2">
    <source>
        <dbReference type="SMART" id="SM00912"/>
    </source>
</evidence>
<reference evidence="3" key="1">
    <citation type="submission" date="2020-10" db="EMBL/GenBank/DDBJ databases">
        <authorList>
            <person name="Castelo-Branco R."/>
            <person name="Eusebio N."/>
            <person name="Adriana R."/>
            <person name="Vieira A."/>
            <person name="Brugerolle De Fraissinette N."/>
            <person name="Rezende De Castro R."/>
            <person name="Schneider M.P."/>
            <person name="Vasconcelos V."/>
            <person name="Leao P.N."/>
        </authorList>
    </citation>
    <scope>NUCLEOTIDE SEQUENCE</scope>
    <source>
        <strain evidence="3">LEGE 07157</strain>
    </source>
</reference>
<evidence type="ECO:0000313" key="4">
    <source>
        <dbReference type="Proteomes" id="UP000654482"/>
    </source>
</evidence>
<dbReference type="Pfam" id="PF05860">
    <property type="entry name" value="TPS"/>
    <property type="match status" value="1"/>
</dbReference>
<keyword evidence="1" id="KW-0732">Signal</keyword>
<accession>A0A8J7DWJ3</accession>
<proteinExistence type="predicted"/>
<comment type="caution">
    <text evidence="3">The sequence shown here is derived from an EMBL/GenBank/DDBJ whole genome shotgun (WGS) entry which is preliminary data.</text>
</comment>
<evidence type="ECO:0000256" key="1">
    <source>
        <dbReference type="SAM" id="SignalP"/>
    </source>
</evidence>
<keyword evidence="4" id="KW-1185">Reference proteome</keyword>